<protein>
    <submittedName>
        <fullName evidence="1">Uncharacterized protein</fullName>
    </submittedName>
</protein>
<evidence type="ECO:0000313" key="1">
    <source>
        <dbReference type="EMBL" id="EIG24578.1"/>
    </source>
</evidence>
<reference evidence="1 2" key="1">
    <citation type="submission" date="2012-04" db="EMBL/GenBank/DDBJ databases">
        <authorList>
            <person name="Harkins D.M."/>
            <person name="Madupu R."/>
            <person name="Durkin A.S."/>
            <person name="Torralba M."/>
            <person name="Methe B."/>
            <person name="Sutton G.G."/>
            <person name="Nelson K.E."/>
        </authorList>
    </citation>
    <scope>NUCLEOTIDE SEQUENCE [LARGE SCALE GENOMIC DNA]</scope>
    <source>
        <strain evidence="1 2">VK64</strain>
    </source>
</reference>
<evidence type="ECO:0000313" key="2">
    <source>
        <dbReference type="Proteomes" id="UP000004473"/>
    </source>
</evidence>
<comment type="caution">
    <text evidence="1">The sequence shown here is derived from an EMBL/GenBank/DDBJ whole genome shotgun (WGS) entry which is preliminary data.</text>
</comment>
<sequence length="37" mass="4118">MMASRRPCFTDIADIRKNTSDGIGFTVSESVRGRLKT</sequence>
<dbReference type="EMBL" id="AJMT01000193">
    <property type="protein sequence ID" value="EIG24578.1"/>
    <property type="molecule type" value="Genomic_DNA"/>
</dbReference>
<dbReference type="Proteomes" id="UP000004473">
    <property type="component" value="Unassembled WGS sequence"/>
</dbReference>
<gene>
    <name evidence="1" type="ORF">HMPREF1051_1025</name>
</gene>
<accession>I2NFG7</accession>
<dbReference type="AlphaFoldDB" id="I2NFG7"/>
<proteinExistence type="predicted"/>
<name>I2NFG7_NEISI</name>
<organism evidence="1 2">
    <name type="scientific">Neisseria sicca VK64</name>
    <dbReference type="NCBI Taxonomy" id="1095748"/>
    <lineage>
        <taxon>Bacteria</taxon>
        <taxon>Pseudomonadati</taxon>
        <taxon>Pseudomonadota</taxon>
        <taxon>Betaproteobacteria</taxon>
        <taxon>Neisseriales</taxon>
        <taxon>Neisseriaceae</taxon>
        <taxon>Neisseria</taxon>
    </lineage>
</organism>
<dbReference type="PATRIC" id="fig|1095748.3.peg.2483"/>